<gene>
    <name evidence="1" type="ORF">TVAG_195770</name>
</gene>
<dbReference type="KEGG" id="tva:4761833"/>
<evidence type="ECO:0000313" key="1">
    <source>
        <dbReference type="EMBL" id="EAY03984.1"/>
    </source>
</evidence>
<dbReference type="Proteomes" id="UP000001542">
    <property type="component" value="Unassembled WGS sequence"/>
</dbReference>
<dbReference type="AlphaFoldDB" id="A2ETL6"/>
<reference evidence="1" key="1">
    <citation type="submission" date="2006-10" db="EMBL/GenBank/DDBJ databases">
        <authorList>
            <person name="Amadeo P."/>
            <person name="Zhao Q."/>
            <person name="Wortman J."/>
            <person name="Fraser-Liggett C."/>
            <person name="Carlton J."/>
        </authorList>
    </citation>
    <scope>NUCLEOTIDE SEQUENCE</scope>
    <source>
        <strain evidence="1">G3</strain>
    </source>
</reference>
<evidence type="ECO:0000313" key="2">
    <source>
        <dbReference type="Proteomes" id="UP000001542"/>
    </source>
</evidence>
<organism evidence="1 2">
    <name type="scientific">Trichomonas vaginalis (strain ATCC PRA-98 / G3)</name>
    <dbReference type="NCBI Taxonomy" id="412133"/>
    <lineage>
        <taxon>Eukaryota</taxon>
        <taxon>Metamonada</taxon>
        <taxon>Parabasalia</taxon>
        <taxon>Trichomonadida</taxon>
        <taxon>Trichomonadidae</taxon>
        <taxon>Trichomonas</taxon>
    </lineage>
</organism>
<name>A2ETL6_TRIV3</name>
<dbReference type="RefSeq" id="XP_001316207.1">
    <property type="nucleotide sequence ID" value="XM_001316172.1"/>
</dbReference>
<dbReference type="InParanoid" id="A2ETL6"/>
<protein>
    <submittedName>
        <fullName evidence="1">Uncharacterized protein</fullName>
    </submittedName>
</protein>
<dbReference type="EMBL" id="DS113488">
    <property type="protein sequence ID" value="EAY03984.1"/>
    <property type="molecule type" value="Genomic_DNA"/>
</dbReference>
<dbReference type="VEuPathDB" id="TrichDB:TVAG_195770"/>
<reference evidence="1" key="2">
    <citation type="journal article" date="2007" name="Science">
        <title>Draft genome sequence of the sexually transmitted pathogen Trichomonas vaginalis.</title>
        <authorList>
            <person name="Carlton J.M."/>
            <person name="Hirt R.P."/>
            <person name="Silva J.C."/>
            <person name="Delcher A.L."/>
            <person name="Schatz M."/>
            <person name="Zhao Q."/>
            <person name="Wortman J.R."/>
            <person name="Bidwell S.L."/>
            <person name="Alsmark U.C.M."/>
            <person name="Besteiro S."/>
            <person name="Sicheritz-Ponten T."/>
            <person name="Noel C.J."/>
            <person name="Dacks J.B."/>
            <person name="Foster P.G."/>
            <person name="Simillion C."/>
            <person name="Van de Peer Y."/>
            <person name="Miranda-Saavedra D."/>
            <person name="Barton G.J."/>
            <person name="Westrop G.D."/>
            <person name="Mueller S."/>
            <person name="Dessi D."/>
            <person name="Fiori P.L."/>
            <person name="Ren Q."/>
            <person name="Paulsen I."/>
            <person name="Zhang H."/>
            <person name="Bastida-Corcuera F.D."/>
            <person name="Simoes-Barbosa A."/>
            <person name="Brown M.T."/>
            <person name="Hayes R.D."/>
            <person name="Mukherjee M."/>
            <person name="Okumura C.Y."/>
            <person name="Schneider R."/>
            <person name="Smith A.J."/>
            <person name="Vanacova S."/>
            <person name="Villalvazo M."/>
            <person name="Haas B.J."/>
            <person name="Pertea M."/>
            <person name="Feldblyum T.V."/>
            <person name="Utterback T.R."/>
            <person name="Shu C.L."/>
            <person name="Osoegawa K."/>
            <person name="de Jong P.J."/>
            <person name="Hrdy I."/>
            <person name="Horvathova L."/>
            <person name="Zubacova Z."/>
            <person name="Dolezal P."/>
            <person name="Malik S.B."/>
            <person name="Logsdon J.M. Jr."/>
            <person name="Henze K."/>
            <person name="Gupta A."/>
            <person name="Wang C.C."/>
            <person name="Dunne R.L."/>
            <person name="Upcroft J.A."/>
            <person name="Upcroft P."/>
            <person name="White O."/>
            <person name="Salzberg S.L."/>
            <person name="Tang P."/>
            <person name="Chiu C.-H."/>
            <person name="Lee Y.-S."/>
            <person name="Embley T.M."/>
            <person name="Coombs G.H."/>
            <person name="Mottram J.C."/>
            <person name="Tachezy J."/>
            <person name="Fraser-Liggett C.M."/>
            <person name="Johnson P.J."/>
        </authorList>
    </citation>
    <scope>NUCLEOTIDE SEQUENCE [LARGE SCALE GENOMIC DNA]</scope>
    <source>
        <strain evidence="1">G3</strain>
    </source>
</reference>
<sequence>MTNFFNNSTTSFNDDEINIIRRSEMEDTPILMKESTRNLSRLDLAKEQKLNNSKVRVIEVKNENVRVVADFETQSLYTPRSFDFSNEEDSNVFVSQPDTIHQLPPIENDPQFKVDLKQNIMKFAEEREEKTLSMKEFGFSLSNAGSEAIENPKYGRKRVIRAVDHSTDHTKVAIESKISPDIQNTFSLPKMEKYLFKNGLPVPKIVDKICFGEKM</sequence>
<dbReference type="VEuPathDB" id="TrichDB:TVAGG3_0403980"/>
<keyword evidence="2" id="KW-1185">Reference proteome</keyword>
<proteinExistence type="predicted"/>
<accession>A2ETL6</accession>